<dbReference type="Pfam" id="PF00400">
    <property type="entry name" value="WD40"/>
    <property type="match status" value="3"/>
</dbReference>
<dbReference type="InterPro" id="IPR001680">
    <property type="entry name" value="WD40_rpt"/>
</dbReference>
<gene>
    <name evidence="3" type="ORF">POCTA_138.1.T1190127</name>
</gene>
<feature type="repeat" description="WD" evidence="1">
    <location>
        <begin position="595"/>
        <end position="626"/>
    </location>
</feature>
<dbReference type="OMA" id="QYFITEN"/>
<reference evidence="3" key="1">
    <citation type="submission" date="2021-01" db="EMBL/GenBank/DDBJ databases">
        <authorList>
            <consortium name="Genoscope - CEA"/>
            <person name="William W."/>
        </authorList>
    </citation>
    <scope>NUCLEOTIDE SEQUENCE</scope>
</reference>
<dbReference type="EMBL" id="CAJJDP010000119">
    <property type="protein sequence ID" value="CAD8199474.1"/>
    <property type="molecule type" value="Genomic_DNA"/>
</dbReference>
<dbReference type="AlphaFoldDB" id="A0A8S1XEL8"/>
<evidence type="ECO:0000256" key="2">
    <source>
        <dbReference type="SAM" id="Coils"/>
    </source>
</evidence>
<comment type="caution">
    <text evidence="3">The sequence shown here is derived from an EMBL/GenBank/DDBJ whole genome shotgun (WGS) entry which is preliminary data.</text>
</comment>
<keyword evidence="1" id="KW-0853">WD repeat</keyword>
<name>A0A8S1XEL8_PAROT</name>
<dbReference type="OrthoDB" id="71437at2759"/>
<dbReference type="GO" id="GO:0016226">
    <property type="term" value="P:iron-sulfur cluster assembly"/>
    <property type="evidence" value="ECO:0007669"/>
    <property type="project" value="TreeGrafter"/>
</dbReference>
<proteinExistence type="predicted"/>
<feature type="coiled-coil region" evidence="2">
    <location>
        <begin position="271"/>
        <end position="320"/>
    </location>
</feature>
<feature type="repeat" description="WD" evidence="1">
    <location>
        <begin position="551"/>
        <end position="584"/>
    </location>
</feature>
<evidence type="ECO:0000313" key="4">
    <source>
        <dbReference type="Proteomes" id="UP000683925"/>
    </source>
</evidence>
<accession>A0A8S1XEL8</accession>
<keyword evidence="2" id="KW-0175">Coiled coil</keyword>
<dbReference type="Proteomes" id="UP000683925">
    <property type="component" value="Unassembled WGS sequence"/>
</dbReference>
<dbReference type="PROSITE" id="PS50082">
    <property type="entry name" value="WD_REPEATS_2"/>
    <property type="match status" value="3"/>
</dbReference>
<protein>
    <recommendedName>
        <fullName evidence="5">WD domain, G-beta repeat protein</fullName>
    </recommendedName>
</protein>
<evidence type="ECO:0008006" key="5">
    <source>
        <dbReference type="Google" id="ProtNLM"/>
    </source>
</evidence>
<dbReference type="PROSITE" id="PS50294">
    <property type="entry name" value="WD_REPEATS_REGION"/>
    <property type="match status" value="3"/>
</dbReference>
<evidence type="ECO:0000256" key="1">
    <source>
        <dbReference type="PROSITE-ProRule" id="PRU00221"/>
    </source>
</evidence>
<dbReference type="PANTHER" id="PTHR19920:SF0">
    <property type="entry name" value="CYTOSOLIC IRON-SULFUR PROTEIN ASSEMBLY PROTEIN CIAO1-RELATED"/>
    <property type="match status" value="1"/>
</dbReference>
<keyword evidence="4" id="KW-1185">Reference proteome</keyword>
<evidence type="ECO:0000313" key="3">
    <source>
        <dbReference type="EMBL" id="CAD8199474.1"/>
    </source>
</evidence>
<dbReference type="GO" id="GO:0097361">
    <property type="term" value="C:cytosolic [4Fe-4S] assembly targeting complex"/>
    <property type="evidence" value="ECO:0007669"/>
    <property type="project" value="TreeGrafter"/>
</dbReference>
<dbReference type="SMART" id="SM00320">
    <property type="entry name" value="WD40"/>
    <property type="match status" value="4"/>
</dbReference>
<feature type="repeat" description="WD" evidence="1">
    <location>
        <begin position="640"/>
        <end position="674"/>
    </location>
</feature>
<sequence>MSSNIFQNICRIHNSEVIAIKLSGNKQLDDYLMCVYCLTGNVQQSVVPINEIQRLYETKSTTIKQLEMEKHQLMKTSLGKLMDTLNQLKNDLNVQLDRGIRLIENQLQIENQKSHCEHNAPQDGEKTLTDYIQLVVNSEISYCQQERKEDQFNWMQSLCQELKRFNKISEVQYCYFILEDLKKQYLIKDQNIKSQNQIQQFYQSISPQQSNERTPRLDFNCKTHSKEIIMFDLSPESEKNRRLCCVECMPSQYVSLSKAQEKWQQFEAKKCNYFQQQIQDKEQQYEQVLEQIFKIEYQIIEQVKELRVNFEQNLLMMKQKNVLNLNLINQGFQNLNQTELLERAEILSKSEEIQQRIIFQEYQDIQDSVLHQLKEQIQQLYHYQQNLYDNLRSTLCNSQEISKATSQSDQQNNINNIQYFITENRENSYSNQMEFCTQRSQESLEWKNGNENQFNNLNQQKLHVINENRQTRSASAQVKSKMKESDKQILEEQQIELQSENNYELIDKFPQEQSCHAISFNYDNQLMISGCQNDITVWEIKNEKITKKQQLEGHTNLVISLFFSFQKNEFISGSTDKSIRYWQVIENEWVCAQVLQGHKRQIDCLLLDNKGNQIISCSCDKSIRIWRKNEQLKWIQVQVLTNHQAYVRCISFSKSQEQFVSCGEDKMIIIWEIDEFKEWKLKQIIRNEDYGYRICFVDDNLLIWQPRNINKAIIFQLDSNLNQFNQSNQNIQLIQSSNGYQNFFPSIYNEQKQVVINKHGRYVYVLKKEFNNAFLISQVIEVGHYCNYGSLSPNGEYLVIWDEGSKNFQIRKAKF</sequence>
<dbReference type="PANTHER" id="PTHR19920">
    <property type="entry name" value="WD40 PROTEIN CIAO1"/>
    <property type="match status" value="1"/>
</dbReference>
<organism evidence="3 4">
    <name type="scientific">Paramecium octaurelia</name>
    <dbReference type="NCBI Taxonomy" id="43137"/>
    <lineage>
        <taxon>Eukaryota</taxon>
        <taxon>Sar</taxon>
        <taxon>Alveolata</taxon>
        <taxon>Ciliophora</taxon>
        <taxon>Intramacronucleata</taxon>
        <taxon>Oligohymenophorea</taxon>
        <taxon>Peniculida</taxon>
        <taxon>Parameciidae</taxon>
        <taxon>Paramecium</taxon>
    </lineage>
</organism>